<name>A0A1F5G8L4_9BACT</name>
<evidence type="ECO:0000313" key="2">
    <source>
        <dbReference type="Proteomes" id="UP000177369"/>
    </source>
</evidence>
<dbReference type="EMBL" id="MFBD01000036">
    <property type="protein sequence ID" value="OGD88198.1"/>
    <property type="molecule type" value="Genomic_DNA"/>
</dbReference>
<gene>
    <name evidence="1" type="ORF">A3D04_04025</name>
</gene>
<organism evidence="1 2">
    <name type="scientific">Candidatus Curtissbacteria bacterium RIFCSPHIGHO2_02_FULL_40_16b</name>
    <dbReference type="NCBI Taxonomy" id="1797714"/>
    <lineage>
        <taxon>Bacteria</taxon>
        <taxon>Candidatus Curtissiibacteriota</taxon>
    </lineage>
</organism>
<sequence>MRKVLLLILIVFLSYLGYLRYLSDLSEKQSESPMPKTTILRFALVSDSENENDLLSKALNQAKGAGVNFVIGLGDFSSVGTLDQLKSAKEVFDKSGLTYYITPGDRDLWDSRNRGEEAITNFLQVFGHLSQPIYKEEGIQFVIINNSDIYTGISDAEISNFKFQISNSSQYKLTLVFAHKTPFHPQSAHVMGENSQTVAEQASRLVELMETSSVDGFFSGDLHFFAQFNSPSGNVKMTTIGAVNSARNFQGPRFAVVTVFDDYSWEVEDIEIR</sequence>
<evidence type="ECO:0000313" key="1">
    <source>
        <dbReference type="EMBL" id="OGD88198.1"/>
    </source>
</evidence>
<reference evidence="1 2" key="1">
    <citation type="journal article" date="2016" name="Nat. Commun.">
        <title>Thousands of microbial genomes shed light on interconnected biogeochemical processes in an aquifer system.</title>
        <authorList>
            <person name="Anantharaman K."/>
            <person name="Brown C.T."/>
            <person name="Hug L.A."/>
            <person name="Sharon I."/>
            <person name="Castelle C.J."/>
            <person name="Probst A.J."/>
            <person name="Thomas B.C."/>
            <person name="Singh A."/>
            <person name="Wilkins M.J."/>
            <person name="Karaoz U."/>
            <person name="Brodie E.L."/>
            <person name="Williams K.H."/>
            <person name="Hubbard S.S."/>
            <person name="Banfield J.F."/>
        </authorList>
    </citation>
    <scope>NUCLEOTIDE SEQUENCE [LARGE SCALE GENOMIC DNA]</scope>
</reference>
<dbReference type="AlphaFoldDB" id="A0A1F5G8L4"/>
<accession>A0A1F5G8L4</accession>
<dbReference type="Gene3D" id="3.60.21.10">
    <property type="match status" value="1"/>
</dbReference>
<dbReference type="Proteomes" id="UP000177369">
    <property type="component" value="Unassembled WGS sequence"/>
</dbReference>
<dbReference type="InterPro" id="IPR029052">
    <property type="entry name" value="Metallo-depent_PP-like"/>
</dbReference>
<protein>
    <recommendedName>
        <fullName evidence="3">Calcineurin-like phosphoesterase domain-containing protein</fullName>
    </recommendedName>
</protein>
<comment type="caution">
    <text evidence="1">The sequence shown here is derived from an EMBL/GenBank/DDBJ whole genome shotgun (WGS) entry which is preliminary data.</text>
</comment>
<dbReference type="SUPFAM" id="SSF56300">
    <property type="entry name" value="Metallo-dependent phosphatases"/>
    <property type="match status" value="1"/>
</dbReference>
<evidence type="ECO:0008006" key="3">
    <source>
        <dbReference type="Google" id="ProtNLM"/>
    </source>
</evidence>
<proteinExistence type="predicted"/>
<dbReference type="STRING" id="1797714.A3D04_04025"/>